<keyword evidence="3" id="KW-1185">Reference proteome</keyword>
<proteinExistence type="predicted"/>
<dbReference type="Gene3D" id="2.40.160.170">
    <property type="match status" value="1"/>
</dbReference>
<dbReference type="Proteomes" id="UP000297834">
    <property type="component" value="Unassembled WGS sequence"/>
</dbReference>
<dbReference type="AlphaFoldDB" id="A0A4Y7XED0"/>
<dbReference type="STRING" id="1120977.GCA_000619845_00175"/>
<accession>A0A4Y7XED0</accession>
<sequence>MKTLRVLAVSAAVLAATSPAFADEKVVTDEGIATFSFFKPASVRIEGGTTGYGGAIAYGVNQYTDVVLGYNGGDAADLIGGEIEYNDVDYDLEQDNNTVYLNAEIRPFGNWFHIALGTAYNDNEYKIRAKDFNSGATYRFDGTTFATTGLNGAGEVRGRVNYKNDIVPYIGFGVSPSITSRIGLFAQIGAFYNGNPEVNLVAENPNARDVNNPLTGRTIGEALRAEEQEIRNDDKYEWMPVGKVGLSFRF</sequence>
<evidence type="ECO:0000313" key="2">
    <source>
        <dbReference type="EMBL" id="TEU30137.1"/>
    </source>
</evidence>
<evidence type="ECO:0000256" key="1">
    <source>
        <dbReference type="SAM" id="SignalP"/>
    </source>
</evidence>
<dbReference type="EMBL" id="SNTY01000012">
    <property type="protein sequence ID" value="TEU30137.1"/>
    <property type="molecule type" value="Genomic_DNA"/>
</dbReference>
<evidence type="ECO:0000313" key="3">
    <source>
        <dbReference type="Proteomes" id="UP000297834"/>
    </source>
</evidence>
<feature type="signal peptide" evidence="1">
    <location>
        <begin position="1"/>
        <end position="22"/>
    </location>
</feature>
<comment type="caution">
    <text evidence="2">The sequence shown here is derived from an EMBL/GenBank/DDBJ whole genome shotgun (WGS) entry which is preliminary data.</text>
</comment>
<protein>
    <recommendedName>
        <fullName evidence="4">Porin</fullName>
    </recommendedName>
</protein>
<evidence type="ECO:0008006" key="4">
    <source>
        <dbReference type="Google" id="ProtNLM"/>
    </source>
</evidence>
<dbReference type="RefSeq" id="WP_134243617.1">
    <property type="nucleotide sequence ID" value="NZ_SNTY01000012.1"/>
</dbReference>
<organism evidence="2 3">
    <name type="scientific">Alkanindiges illinoisensis</name>
    <dbReference type="NCBI Taxonomy" id="197183"/>
    <lineage>
        <taxon>Bacteria</taxon>
        <taxon>Pseudomonadati</taxon>
        <taxon>Pseudomonadota</taxon>
        <taxon>Gammaproteobacteria</taxon>
        <taxon>Moraxellales</taxon>
        <taxon>Moraxellaceae</taxon>
        <taxon>Alkanindiges</taxon>
    </lineage>
</organism>
<reference evidence="2 3" key="1">
    <citation type="submission" date="2019-03" db="EMBL/GenBank/DDBJ databases">
        <title>Alkanindiges illinoisensis: a potential pathogenic isolated from ascites of a gastric cancer patient with abdominal metastasis.</title>
        <authorList>
            <person name="Hu X."/>
            <person name="Yang B."/>
            <person name="Yan X."/>
            <person name="Lin L."/>
            <person name="Zhao H."/>
            <person name="Zhou F."/>
            <person name="Su B."/>
            <person name="Chen J."/>
            <person name="Rui Y."/>
            <person name="Wang Q."/>
            <person name="Zheng L."/>
        </authorList>
    </citation>
    <scope>NUCLEOTIDE SEQUENCE [LARGE SCALE GENOMIC DNA]</scope>
    <source>
        <strain evidence="2 3">NFYY 23406</strain>
    </source>
</reference>
<dbReference type="OrthoDB" id="7061880at2"/>
<feature type="chain" id="PRO_5021235277" description="Porin" evidence="1">
    <location>
        <begin position="23"/>
        <end position="250"/>
    </location>
</feature>
<name>A0A4Y7XED0_9GAMM</name>
<keyword evidence="1" id="KW-0732">Signal</keyword>
<gene>
    <name evidence="2" type="ORF">E2B99_03605</name>
</gene>